<gene>
    <name evidence="2" type="ORF">NCTC10179_00428</name>
</gene>
<evidence type="ECO:0008006" key="4">
    <source>
        <dbReference type="Google" id="ProtNLM"/>
    </source>
</evidence>
<feature type="signal peptide" evidence="1">
    <location>
        <begin position="1"/>
        <end position="25"/>
    </location>
</feature>
<keyword evidence="1" id="KW-0732">Signal</keyword>
<dbReference type="Proteomes" id="UP000289497">
    <property type="component" value="Chromosome"/>
</dbReference>
<evidence type="ECO:0000313" key="3">
    <source>
        <dbReference type="Proteomes" id="UP000289497"/>
    </source>
</evidence>
<organism evidence="2 3">
    <name type="scientific">Mycoplasmopsis columboralis</name>
    <dbReference type="NCBI Taxonomy" id="171282"/>
    <lineage>
        <taxon>Bacteria</taxon>
        <taxon>Bacillati</taxon>
        <taxon>Mycoplasmatota</taxon>
        <taxon>Mycoplasmoidales</taxon>
        <taxon>Metamycoplasmataceae</taxon>
        <taxon>Mycoplasmopsis</taxon>
    </lineage>
</organism>
<proteinExistence type="predicted"/>
<sequence length="800" mass="88779">MFKKKLLLTSSLIMSGLGASAVAVACDNTTGGGSGTKYNDSKEIIIAVDGAQENFYKKVVELYNKTDIAKKGYKIKTITKNVFDAVNTDVGITDESVPDIFYAPQDRVIDLAVKKAVVELKQFEPNILEEIGAVIGATDEEKADMVKFGSVVGKTGTGANTKLESRLFALRHNVEGIVLASTKTADEARKELNNQDTDSLEELVKAGKAIIRLQDFWYGNGILGGVFRKLQQQENLTEDLMSKILYPNNAKTVSGFQESADNKYKKEFRTALDVASRLYFPIYEAAYLKTPEQYQETVWAKKGITQEDLKAVLVSDMGQVQNKIFELMKQGKIDYAIIGTWDLQTSENTGGAKSFFNVINTTDDYEYRQASGAWSYLINNRNANASPDRKRALIEVIKIALQTEPNFEYFKADSKVQFTKAAQEKIKQKVLANSEATATKYQQFYKSLGYNSHEELLQGLASIVEVGNSANLTPFYQWEVKNNNTDEAIADANILKSESFSNNSTITGVPKISAESKADFVKTLKEETGLRNALAAMYGKTLSTFESPKKDSWWISTGILKDEALAKYKATLGGGEGLHLRKIEKTIFGADGDQNDDKKALVDSLVKALEANKLEEEYVKVENAALTFIKETASTPAADDVIKKAARLYLNNYVNQALWEMFIKAEITKIEKSELPEGVTVARIQTEVNNFLKTLSFDKLLEVLSSNRQISEGGLGVIKFQSNRIDNSNPILGANLWDNWNNQTFGNATFLDAIAKETAANKDLMWFQSKIAEQLNQRYTQVTAGINQQTGASTIIDFDK</sequence>
<dbReference type="KEGG" id="mcou:NCTC10179_00428"/>
<keyword evidence="3" id="KW-1185">Reference proteome</keyword>
<dbReference type="PROSITE" id="PS51257">
    <property type="entry name" value="PROKAR_LIPOPROTEIN"/>
    <property type="match status" value="1"/>
</dbReference>
<evidence type="ECO:0000313" key="2">
    <source>
        <dbReference type="EMBL" id="VEU76255.1"/>
    </source>
</evidence>
<dbReference type="RefSeq" id="WP_036434866.1">
    <property type="nucleotide sequence ID" value="NZ_LR215039.1"/>
</dbReference>
<accession>A0A449B6S5</accession>
<dbReference type="AlphaFoldDB" id="A0A449B6S5"/>
<feature type="chain" id="PRO_5019555262" description="Lipoprotein" evidence="1">
    <location>
        <begin position="26"/>
        <end position="800"/>
    </location>
</feature>
<evidence type="ECO:0000256" key="1">
    <source>
        <dbReference type="SAM" id="SignalP"/>
    </source>
</evidence>
<dbReference type="EMBL" id="LR215039">
    <property type="protein sequence ID" value="VEU76255.1"/>
    <property type="molecule type" value="Genomic_DNA"/>
</dbReference>
<dbReference type="OrthoDB" id="399723at2"/>
<reference evidence="2 3" key="1">
    <citation type="submission" date="2019-01" db="EMBL/GenBank/DDBJ databases">
        <authorList>
            <consortium name="Pathogen Informatics"/>
        </authorList>
    </citation>
    <scope>NUCLEOTIDE SEQUENCE [LARGE SCALE GENOMIC DNA]</scope>
    <source>
        <strain evidence="2 3">NCTC10179</strain>
    </source>
</reference>
<name>A0A449B6S5_9BACT</name>
<protein>
    <recommendedName>
        <fullName evidence="4">Lipoprotein</fullName>
    </recommendedName>
</protein>